<accession>A0ABV0CQI7</accession>
<dbReference type="Pfam" id="PF02413">
    <property type="entry name" value="Caudo_TAP"/>
    <property type="match status" value="1"/>
</dbReference>
<dbReference type="RefSeq" id="WP_346790667.1">
    <property type="nucleotide sequence ID" value="NZ_JAYFSJ010000021.1"/>
</dbReference>
<keyword evidence="2" id="KW-1185">Reference proteome</keyword>
<protein>
    <submittedName>
        <fullName evidence="1">Tail fiber assembly protein</fullName>
    </submittedName>
</protein>
<evidence type="ECO:0000313" key="1">
    <source>
        <dbReference type="EMBL" id="MEN7433420.1"/>
    </source>
</evidence>
<organism evidence="1 2">
    <name type="scientific">Chromobacterium indicum</name>
    <dbReference type="NCBI Taxonomy" id="3110228"/>
    <lineage>
        <taxon>Bacteria</taxon>
        <taxon>Pseudomonadati</taxon>
        <taxon>Pseudomonadota</taxon>
        <taxon>Betaproteobacteria</taxon>
        <taxon>Neisseriales</taxon>
        <taxon>Chromobacteriaceae</taxon>
        <taxon>Chromobacterium</taxon>
    </lineage>
</organism>
<gene>
    <name evidence="1" type="ORF">VA599_22010</name>
</gene>
<dbReference type="InterPro" id="IPR003458">
    <property type="entry name" value="Phage_T4_Gp38_tail_assem"/>
</dbReference>
<dbReference type="EMBL" id="JAYFSJ010000021">
    <property type="protein sequence ID" value="MEN7433420.1"/>
    <property type="molecule type" value="Genomic_DNA"/>
</dbReference>
<reference evidence="1 2" key="1">
    <citation type="submission" date="2023-12" db="EMBL/GenBank/DDBJ databases">
        <title>Chromobacterium sp. strain TRC.1.1.SA producing antimicrobial pigment.</title>
        <authorList>
            <person name="Verma N."/>
            <person name="Choksket S."/>
            <person name="Pinnaka A.K."/>
            <person name="Korpole S."/>
        </authorList>
    </citation>
    <scope>NUCLEOTIDE SEQUENCE [LARGE SCALE GENOMIC DNA]</scope>
    <source>
        <strain evidence="1 2">TRC1.1.SA</strain>
    </source>
</reference>
<dbReference type="Proteomes" id="UP001405405">
    <property type="component" value="Unassembled WGS sequence"/>
</dbReference>
<name>A0ABV0CQI7_9NEIS</name>
<sequence>METQKTVYSYHPQTGEYLGSTQATLSPMDLEEFWLVPAFATEQQPPQPGERQIAVYDNQMWALHADWREVPLWSKADARLVSAVIGDTPDSLNATELQPPAFAVWRGDAWGVDEAAQSTAQAAAVRRQVQERLTAAYQNRRPLEDAAELGMASPLELSRLEDWKRYCVQLSRVEQLPIWPKLEEIDWPKQPI</sequence>
<evidence type="ECO:0000313" key="2">
    <source>
        <dbReference type="Proteomes" id="UP001405405"/>
    </source>
</evidence>
<proteinExistence type="predicted"/>
<comment type="caution">
    <text evidence="1">The sequence shown here is derived from an EMBL/GenBank/DDBJ whole genome shotgun (WGS) entry which is preliminary data.</text>
</comment>